<dbReference type="OrthoDB" id="5641374at2"/>
<feature type="region of interest" description="Disordered" evidence="1">
    <location>
        <begin position="33"/>
        <end position="61"/>
    </location>
</feature>
<name>A0A2T5V7T7_9HYPH</name>
<dbReference type="InterPro" id="IPR022254">
    <property type="entry name" value="DUF3775"/>
</dbReference>
<evidence type="ECO:0000313" key="3">
    <source>
        <dbReference type="Proteomes" id="UP000244081"/>
    </source>
</evidence>
<dbReference type="EMBL" id="QAYG01000006">
    <property type="protein sequence ID" value="PTW59804.1"/>
    <property type="molecule type" value="Genomic_DNA"/>
</dbReference>
<reference evidence="2 3" key="1">
    <citation type="submission" date="2018-04" db="EMBL/GenBank/DDBJ databases">
        <title>Genomic Encyclopedia of Archaeal and Bacterial Type Strains, Phase II (KMG-II): from individual species to whole genera.</title>
        <authorList>
            <person name="Goeker M."/>
        </authorList>
    </citation>
    <scope>NUCLEOTIDE SEQUENCE [LARGE SCALE GENOMIC DNA]</scope>
    <source>
        <strain evidence="2 3">DSM 23382</strain>
    </source>
</reference>
<dbReference type="Proteomes" id="UP000244081">
    <property type="component" value="Unassembled WGS sequence"/>
</dbReference>
<proteinExistence type="predicted"/>
<evidence type="ECO:0000256" key="1">
    <source>
        <dbReference type="SAM" id="MobiDB-lite"/>
    </source>
</evidence>
<gene>
    <name evidence="2" type="ORF">C8N35_106189</name>
</gene>
<comment type="caution">
    <text evidence="2">The sequence shown here is derived from an EMBL/GenBank/DDBJ whole genome shotgun (WGS) entry which is preliminary data.</text>
</comment>
<dbReference type="AlphaFoldDB" id="A0A2T5V7T7"/>
<accession>A0A2T5V7T7</accession>
<protein>
    <submittedName>
        <fullName evidence="2">Uncharacterized protein DUF3775</fullName>
    </submittedName>
</protein>
<feature type="compositionally biased region" description="Acidic residues" evidence="1">
    <location>
        <begin position="36"/>
        <end position="61"/>
    </location>
</feature>
<dbReference type="Pfam" id="PF12616">
    <property type="entry name" value="DUF3775"/>
    <property type="match status" value="1"/>
</dbReference>
<sequence>MTQRSPQTEADRPELSVPLETACYIAIKARELDAKEDADDNEDGSNPTDDNEMEVLDEGGDDPALEEITSIIKALTIDGQIDLVTLMWLGRGDYAASDWPSLREEAADAHNEHTAEYLCGTPLLADYLSEGLSLIGYSCAEYEEQHL</sequence>
<organism evidence="2 3">
    <name type="scientific">Breoghania corrubedonensis</name>
    <dbReference type="NCBI Taxonomy" id="665038"/>
    <lineage>
        <taxon>Bacteria</taxon>
        <taxon>Pseudomonadati</taxon>
        <taxon>Pseudomonadota</taxon>
        <taxon>Alphaproteobacteria</taxon>
        <taxon>Hyphomicrobiales</taxon>
        <taxon>Stappiaceae</taxon>
        <taxon>Breoghania</taxon>
    </lineage>
</organism>
<evidence type="ECO:0000313" key="2">
    <source>
        <dbReference type="EMBL" id="PTW59804.1"/>
    </source>
</evidence>
<dbReference type="RefSeq" id="WP_107990753.1">
    <property type="nucleotide sequence ID" value="NZ_QAYG01000006.1"/>
</dbReference>
<keyword evidence="3" id="KW-1185">Reference proteome</keyword>